<keyword evidence="5" id="KW-1185">Reference proteome</keyword>
<accession>A3M097</accession>
<dbReference type="GO" id="GO:0046967">
    <property type="term" value="P:cytosol to endoplasmic reticulum transport"/>
    <property type="evidence" value="ECO:0007669"/>
    <property type="project" value="EnsemblFungi"/>
</dbReference>
<dbReference type="InterPro" id="IPR001623">
    <property type="entry name" value="DnaJ_domain"/>
</dbReference>
<dbReference type="FunCoup" id="A3M097">
    <property type="interactions" value="475"/>
</dbReference>
<dbReference type="CDD" id="cd06257">
    <property type="entry name" value="DnaJ"/>
    <property type="match status" value="1"/>
</dbReference>
<dbReference type="KEGG" id="pic:PICST_85463"/>
<dbReference type="Proteomes" id="UP000002258">
    <property type="component" value="Chromosome 8"/>
</dbReference>
<dbReference type="eggNOG" id="KOG0721">
    <property type="taxonomic scope" value="Eukaryota"/>
</dbReference>
<dbReference type="PANTHER" id="PTHR24075">
    <property type="entry name" value="SEC63 DOMAIN-CONTAINING"/>
    <property type="match status" value="1"/>
</dbReference>
<dbReference type="AlphaFoldDB" id="A3M097"/>
<dbReference type="GO" id="GO:0003723">
    <property type="term" value="F:RNA binding"/>
    <property type="evidence" value="ECO:0007669"/>
    <property type="project" value="TreeGrafter"/>
</dbReference>
<dbReference type="GeneID" id="4840919"/>
<dbReference type="InParanoid" id="A3M097"/>
<keyword evidence="2" id="KW-0472">Membrane</keyword>
<dbReference type="SMART" id="SM00271">
    <property type="entry name" value="DnaJ"/>
    <property type="match status" value="1"/>
</dbReference>
<dbReference type="OrthoDB" id="1734229at2759"/>
<protein>
    <submittedName>
        <fullName evidence="4">Translocation protein (NPL1 protein)</fullName>
    </submittedName>
</protein>
<dbReference type="SUPFAM" id="SSF158702">
    <property type="entry name" value="Sec63 N-terminal domain-like"/>
    <property type="match status" value="1"/>
</dbReference>
<dbReference type="PRINTS" id="PR00625">
    <property type="entry name" value="JDOMAIN"/>
</dbReference>
<evidence type="ECO:0000259" key="3">
    <source>
        <dbReference type="PROSITE" id="PS50076"/>
    </source>
</evidence>
<dbReference type="Gene3D" id="1.10.287.110">
    <property type="entry name" value="DnaJ domain"/>
    <property type="match status" value="1"/>
</dbReference>
<feature type="transmembrane region" description="Helical" evidence="2">
    <location>
        <begin position="13"/>
        <end position="35"/>
    </location>
</feature>
<evidence type="ECO:0000313" key="4">
    <source>
        <dbReference type="EMBL" id="ABN68480.2"/>
    </source>
</evidence>
<organism evidence="4 5">
    <name type="scientific">Scheffersomyces stipitis (strain ATCC 58785 / CBS 6054 / NBRC 10063 / NRRL Y-11545)</name>
    <name type="common">Yeast</name>
    <name type="synonym">Pichia stipitis</name>
    <dbReference type="NCBI Taxonomy" id="322104"/>
    <lineage>
        <taxon>Eukaryota</taxon>
        <taxon>Fungi</taxon>
        <taxon>Dikarya</taxon>
        <taxon>Ascomycota</taxon>
        <taxon>Saccharomycotina</taxon>
        <taxon>Pichiomycetes</taxon>
        <taxon>Debaryomycetaceae</taxon>
        <taxon>Scheffersomyces</taxon>
    </lineage>
</organism>
<gene>
    <name evidence="4" type="primary">SEC63</name>
    <name evidence="4" type="ORF">PICST_85463</name>
</gene>
<dbReference type="Pfam" id="PF00226">
    <property type="entry name" value="DnaJ"/>
    <property type="match status" value="1"/>
</dbReference>
<dbReference type="PROSITE" id="PS50076">
    <property type="entry name" value="DNAJ_2"/>
    <property type="match status" value="1"/>
</dbReference>
<dbReference type="HOGENOM" id="CLU_014210_0_0_1"/>
<evidence type="ECO:0000256" key="1">
    <source>
        <dbReference type="SAM" id="MobiDB-lite"/>
    </source>
</evidence>
<feature type="domain" description="J" evidence="3">
    <location>
        <begin position="114"/>
        <end position="185"/>
    </location>
</feature>
<dbReference type="RefSeq" id="XP_001386509.2">
    <property type="nucleotide sequence ID" value="XM_001386472.1"/>
</dbReference>
<dbReference type="SUPFAM" id="SSF81296">
    <property type="entry name" value="E set domains"/>
    <property type="match status" value="1"/>
</dbReference>
<dbReference type="PANTHER" id="PTHR24075:SF0">
    <property type="entry name" value="TRANSLOCATION PROTEIN SEC63 HOMOLOG"/>
    <property type="match status" value="1"/>
</dbReference>
<reference evidence="4 5" key="1">
    <citation type="journal article" date="2007" name="Nat. Biotechnol.">
        <title>Genome sequence of the lignocellulose-bioconverting and xylose-fermenting yeast Pichia stipitis.</title>
        <authorList>
            <person name="Jeffries T.W."/>
            <person name="Grigoriev I.V."/>
            <person name="Grimwood J."/>
            <person name="Laplaza J.M."/>
            <person name="Aerts A."/>
            <person name="Salamov A."/>
            <person name="Schmutz J."/>
            <person name="Lindquist E."/>
            <person name="Dehal P."/>
            <person name="Shapiro H."/>
            <person name="Jin Y.S."/>
            <person name="Passoth V."/>
            <person name="Richardson P.M."/>
        </authorList>
    </citation>
    <scope>NUCLEOTIDE SEQUENCE [LARGE SCALE GENOMIC DNA]</scope>
    <source>
        <strain evidence="5">ATCC 58785 / CBS 6054 / NBRC 10063 / NRRL Y-11545</strain>
    </source>
</reference>
<keyword evidence="2" id="KW-1133">Transmembrane helix</keyword>
<feature type="compositionally biased region" description="Acidic residues" evidence="1">
    <location>
        <begin position="608"/>
        <end position="625"/>
    </location>
</feature>
<name>A3M097_PICST</name>
<dbReference type="GO" id="GO:0031204">
    <property type="term" value="P:post-translational protein targeting to membrane, translocation"/>
    <property type="evidence" value="ECO:0007669"/>
    <property type="project" value="EnsemblFungi"/>
</dbReference>
<sequence>MAMEYNYDEDGEVWPFFVLAVLSFILVPLTCSYVYKALYAGDSISINNEIKGSIKETAKSVEVGNSDQIDSYQKSRKSDRLFNKTLVVLVVGWAIVIYISLYLTQEADLTGVFDPYAILDISSSASEREVKSRYRKLSLKFHPDKLPKDLTEAAKEEMEASFIKINQAYKALTDEVTKRNFELYGHPDGRQEATHGIALPKFLVEGKYSPIMVVIYFLVIGVLLPYLVGLWWSNVKSHTKEGIHVDTAAYFARRLVDRNPANVVTPETILNWVLHSSEITTGFSHLSFDEIKDLINKHLHRDFSLVKTNPALEAEKVRIVALLPRLINGFLTIAVVFRQTDTIFAANDLQKAVLQAVPFTGRHQELLQLPFVDAETVKSQKITKVGKLFTLSQDEVKKVLGIQDDSKLKQALNVAAHIPVLRLIESEFKVPGEEVVTPSSKAHVSLKFLVKSPALKSIPEYNKDRLVDEETMEYMKDPTINNNTQPALPFSYAPYFPYAIRNSYSVYLILQKDNKLVDGTTEYKIENVDLSNLELSPEKWKAGKDEDIAIGTLNVALNSPTPPNAGTYYFRLVIKNNAYYGADVDVPLFMDVEVPPAKTPPKFNKEDKEEESDSESDISDPEEDSLAGALAALRGDAPKAKKIEEVDDESDNESVFSDINTDTEDEAE</sequence>
<evidence type="ECO:0000256" key="2">
    <source>
        <dbReference type="SAM" id="Phobius"/>
    </source>
</evidence>
<feature type="region of interest" description="Disordered" evidence="1">
    <location>
        <begin position="596"/>
        <end position="668"/>
    </location>
</feature>
<dbReference type="InterPro" id="IPR014756">
    <property type="entry name" value="Ig_E-set"/>
</dbReference>
<dbReference type="GO" id="GO:0008320">
    <property type="term" value="F:protein transmembrane transporter activity"/>
    <property type="evidence" value="ECO:0007669"/>
    <property type="project" value="EnsemblFungi"/>
</dbReference>
<dbReference type="OMA" id="RAILHAH"/>
<dbReference type="InterPro" id="IPR036869">
    <property type="entry name" value="J_dom_sf"/>
</dbReference>
<evidence type="ECO:0000313" key="5">
    <source>
        <dbReference type="Proteomes" id="UP000002258"/>
    </source>
</evidence>
<dbReference type="STRING" id="322104.A3M097"/>
<dbReference type="GO" id="GO:0071256">
    <property type="term" value="C:translocon complex"/>
    <property type="evidence" value="ECO:0007669"/>
    <property type="project" value="EnsemblFungi"/>
</dbReference>
<dbReference type="GO" id="GO:0006614">
    <property type="term" value="P:SRP-dependent cotranslational protein targeting to membrane"/>
    <property type="evidence" value="ECO:0007669"/>
    <property type="project" value="EnsemblFungi"/>
</dbReference>
<dbReference type="EMBL" id="CP000502">
    <property type="protein sequence ID" value="ABN68480.2"/>
    <property type="molecule type" value="Genomic_DNA"/>
</dbReference>
<feature type="transmembrane region" description="Helical" evidence="2">
    <location>
        <begin position="81"/>
        <end position="103"/>
    </location>
</feature>
<dbReference type="GO" id="GO:0031207">
    <property type="term" value="C:Sec62/Sec63 complex"/>
    <property type="evidence" value="ECO:0007669"/>
    <property type="project" value="EnsemblFungi"/>
</dbReference>
<dbReference type="SUPFAM" id="SSF46565">
    <property type="entry name" value="Chaperone J-domain"/>
    <property type="match status" value="1"/>
</dbReference>
<feature type="transmembrane region" description="Helical" evidence="2">
    <location>
        <begin position="211"/>
        <end position="232"/>
    </location>
</feature>
<keyword evidence="2" id="KW-0812">Transmembrane</keyword>
<proteinExistence type="predicted"/>